<dbReference type="GO" id="GO:0006310">
    <property type="term" value="P:DNA recombination"/>
    <property type="evidence" value="ECO:0007669"/>
    <property type="project" value="UniProtKB-KW"/>
</dbReference>
<keyword evidence="7" id="KW-0233">DNA recombination</keyword>
<dbReference type="Proteomes" id="UP000184315">
    <property type="component" value="Unassembled WGS sequence"/>
</dbReference>
<dbReference type="PANTHER" id="PTHR30405:SF25">
    <property type="entry name" value="RNA-GUIDED DNA ENDONUCLEASE INSQ-RELATED"/>
    <property type="match status" value="1"/>
</dbReference>
<comment type="similarity">
    <text evidence="2">In the N-terminal section; belongs to the transposase 2 family.</text>
</comment>
<reference evidence="12" key="1">
    <citation type="submission" date="2015-10" db="EMBL/GenBank/DDBJ databases">
        <authorList>
            <person name="Regsiter A."/>
            <person name="william w."/>
        </authorList>
    </citation>
    <scope>NUCLEOTIDE SEQUENCE [LARGE SCALE GENOMIC DNA]</scope>
</reference>
<feature type="domain" description="Cas12f1-like TNB" evidence="9">
    <location>
        <begin position="288"/>
        <end position="355"/>
    </location>
</feature>
<dbReference type="InterPro" id="IPR021027">
    <property type="entry name" value="Transposase_put_HTH"/>
</dbReference>
<evidence type="ECO:0000313" key="12">
    <source>
        <dbReference type="Proteomes" id="UP000184315"/>
    </source>
</evidence>
<keyword evidence="5" id="KW-0862">Zinc</keyword>
<feature type="domain" description="Transposase putative helix-turn-helix" evidence="10">
    <location>
        <begin position="1"/>
        <end position="46"/>
    </location>
</feature>
<dbReference type="InterPro" id="IPR051399">
    <property type="entry name" value="RNA-guided_DNA_endo/Transpos"/>
</dbReference>
<dbReference type="InterPro" id="IPR010095">
    <property type="entry name" value="Cas12f1-like_TNB"/>
</dbReference>
<protein>
    <submittedName>
        <fullName evidence="11">Transposase</fullName>
    </submittedName>
</protein>
<sequence length="403" mass="45799">MLKATKVRLYPTPEQELALAKSFGCARWYWNFALNACVQHYQETGKSLKLPSYKGMLPQLKKEYPWLKEDCYSSVLQCVAINLDRAYKNFFEGRAKFPNFKSKHHKQSIQYPQSVTVSGEYLKVPKIGEIKAIFHREITGKIKTVTISKTSTDKYFASILCEIEGTDVKQSGDQIIGIDLGLKDFAITHNGENATKYANPKYLYRHQKNLARKQKKLSRKTKGSKSREKFRKTVAKVHEKIANSRQDFLHKLSRKLVDESQVIVVENLNVKGMVKNRKLSKAISDVGWGKFVNFIDYKLKQKNGELVEIDRFFPSSKTCSSCGYILSELSLDVREWDCLNCQTHHDRDENAALNIRNEGIRILTEGGGNPVFADGGCVSPPACKSKGHRSVNSEAYTDPIRAV</sequence>
<dbReference type="Pfam" id="PF12323">
    <property type="entry name" value="HTH_OrfB_IS605"/>
    <property type="match status" value="1"/>
</dbReference>
<evidence type="ECO:0000259" key="9">
    <source>
        <dbReference type="Pfam" id="PF07282"/>
    </source>
</evidence>
<dbReference type="RefSeq" id="WP_072722281.1">
    <property type="nucleotide sequence ID" value="NZ_LN889813.1"/>
</dbReference>
<dbReference type="InterPro" id="IPR001959">
    <property type="entry name" value="Transposase"/>
</dbReference>
<evidence type="ECO:0000256" key="5">
    <source>
        <dbReference type="ARBA" id="ARBA00022833"/>
    </source>
</evidence>
<evidence type="ECO:0000256" key="2">
    <source>
        <dbReference type="ARBA" id="ARBA00011044"/>
    </source>
</evidence>
<evidence type="ECO:0000256" key="3">
    <source>
        <dbReference type="ARBA" id="ARBA00022578"/>
    </source>
</evidence>
<organism evidence="11 12">
    <name type="scientific">Planktothrix tepida PCC 9214</name>
    <dbReference type="NCBI Taxonomy" id="671072"/>
    <lineage>
        <taxon>Bacteria</taxon>
        <taxon>Bacillati</taxon>
        <taxon>Cyanobacteriota</taxon>
        <taxon>Cyanophyceae</taxon>
        <taxon>Oscillatoriophycideae</taxon>
        <taxon>Oscillatoriales</taxon>
        <taxon>Microcoleaceae</taxon>
        <taxon>Planktothrix</taxon>
    </lineage>
</organism>
<evidence type="ECO:0000256" key="7">
    <source>
        <dbReference type="ARBA" id="ARBA00023172"/>
    </source>
</evidence>
<dbReference type="EMBL" id="CZDF01000172">
    <property type="protein sequence ID" value="CUR35349.1"/>
    <property type="molecule type" value="Genomic_DNA"/>
</dbReference>
<accession>A0A1J1LRY9</accession>
<gene>
    <name evidence="11" type="ORF">PL9214650788</name>
</gene>
<feature type="domain" description="Probable transposase IS891/IS1136/IS1341" evidence="8">
    <location>
        <begin position="158"/>
        <end position="277"/>
    </location>
</feature>
<dbReference type="GO" id="GO:0032196">
    <property type="term" value="P:transposition"/>
    <property type="evidence" value="ECO:0007669"/>
    <property type="project" value="UniProtKB-KW"/>
</dbReference>
<evidence type="ECO:0000256" key="6">
    <source>
        <dbReference type="ARBA" id="ARBA00023125"/>
    </source>
</evidence>
<dbReference type="GO" id="GO:0046872">
    <property type="term" value="F:metal ion binding"/>
    <property type="evidence" value="ECO:0007669"/>
    <property type="project" value="UniProtKB-KW"/>
</dbReference>
<dbReference type="Pfam" id="PF01385">
    <property type="entry name" value="OrfB_IS605"/>
    <property type="match status" value="1"/>
</dbReference>
<dbReference type="GO" id="GO:0003677">
    <property type="term" value="F:DNA binding"/>
    <property type="evidence" value="ECO:0007669"/>
    <property type="project" value="UniProtKB-KW"/>
</dbReference>
<dbReference type="Pfam" id="PF07282">
    <property type="entry name" value="Cas12f1-like_TNB"/>
    <property type="match status" value="1"/>
</dbReference>
<evidence type="ECO:0000259" key="8">
    <source>
        <dbReference type="Pfam" id="PF01385"/>
    </source>
</evidence>
<keyword evidence="12" id="KW-1185">Reference proteome</keyword>
<name>A0A1J1LRY9_9CYAN</name>
<dbReference type="AlphaFoldDB" id="A0A1J1LRY9"/>
<keyword evidence="3" id="KW-0815">Transposition</keyword>
<dbReference type="PANTHER" id="PTHR30405">
    <property type="entry name" value="TRANSPOSASE"/>
    <property type="match status" value="1"/>
</dbReference>
<dbReference type="NCBIfam" id="TIGR01766">
    <property type="entry name" value="IS200/IS605 family accessory protein TnpB-like domain"/>
    <property type="match status" value="1"/>
</dbReference>
<keyword evidence="4" id="KW-0479">Metal-binding</keyword>
<evidence type="ECO:0000256" key="1">
    <source>
        <dbReference type="ARBA" id="ARBA00008761"/>
    </source>
</evidence>
<proteinExistence type="inferred from homology"/>
<keyword evidence="6" id="KW-0238">DNA-binding</keyword>
<evidence type="ECO:0000256" key="4">
    <source>
        <dbReference type="ARBA" id="ARBA00022723"/>
    </source>
</evidence>
<comment type="similarity">
    <text evidence="1">In the C-terminal section; belongs to the transposase 35 family.</text>
</comment>
<evidence type="ECO:0000259" key="10">
    <source>
        <dbReference type="Pfam" id="PF12323"/>
    </source>
</evidence>
<dbReference type="OrthoDB" id="443538at2"/>
<evidence type="ECO:0000313" key="11">
    <source>
        <dbReference type="EMBL" id="CUR35349.1"/>
    </source>
</evidence>
<dbReference type="NCBIfam" id="NF040570">
    <property type="entry name" value="guided_TnpB"/>
    <property type="match status" value="1"/>
</dbReference>